<dbReference type="Gene3D" id="3.40.50.10420">
    <property type="entry name" value="NagB/RpiA/CoA transferase-like"/>
    <property type="match status" value="1"/>
</dbReference>
<comment type="caution">
    <text evidence="2">The sequence shown here is derived from an EMBL/GenBank/DDBJ whole genome shotgun (WGS) entry which is preliminary data.</text>
</comment>
<evidence type="ECO:0000313" key="3">
    <source>
        <dbReference type="Proteomes" id="UP000434101"/>
    </source>
</evidence>
<name>A0A6B0VID3_9EURY</name>
<dbReference type="Pfam" id="PF02589">
    <property type="entry name" value="LUD_dom"/>
    <property type="match status" value="1"/>
</dbReference>
<keyword evidence="3" id="KW-1185">Reference proteome</keyword>
<accession>A0A6B0VID3</accession>
<protein>
    <recommendedName>
        <fullName evidence="1">LUD domain-containing protein</fullName>
    </recommendedName>
</protein>
<feature type="domain" description="LUD" evidence="1">
    <location>
        <begin position="32"/>
        <end position="169"/>
    </location>
</feature>
<dbReference type="InterPro" id="IPR037171">
    <property type="entry name" value="NagB/RpiA_transferase-like"/>
</dbReference>
<evidence type="ECO:0000313" key="2">
    <source>
        <dbReference type="EMBL" id="MXV60562.1"/>
    </source>
</evidence>
<dbReference type="RefSeq" id="WP_160061638.1">
    <property type="nucleotide sequence ID" value="NZ_WUYX01000003.1"/>
</dbReference>
<dbReference type="PANTHER" id="PTHR43682">
    <property type="entry name" value="LACTATE UTILIZATION PROTEIN C"/>
    <property type="match status" value="1"/>
</dbReference>
<dbReference type="InterPro" id="IPR024185">
    <property type="entry name" value="FTHF_cligase-like_sf"/>
</dbReference>
<proteinExistence type="predicted"/>
<dbReference type="InterPro" id="IPR003741">
    <property type="entry name" value="LUD_dom"/>
</dbReference>
<dbReference type="PANTHER" id="PTHR43682:SF1">
    <property type="entry name" value="LACTATE UTILIZATION PROTEIN C"/>
    <property type="match status" value="1"/>
</dbReference>
<dbReference type="OrthoDB" id="199019at2157"/>
<dbReference type="Proteomes" id="UP000434101">
    <property type="component" value="Unassembled WGS sequence"/>
</dbReference>
<dbReference type="AlphaFoldDB" id="A0A6B0VID3"/>
<gene>
    <name evidence="2" type="ORF">GS429_00450</name>
</gene>
<organism evidence="2 3">
    <name type="scientific">Natronorubrum halalkaliphilum</name>
    <dbReference type="NCBI Taxonomy" id="2691917"/>
    <lineage>
        <taxon>Archaea</taxon>
        <taxon>Methanobacteriati</taxon>
        <taxon>Methanobacteriota</taxon>
        <taxon>Stenosarchaea group</taxon>
        <taxon>Halobacteria</taxon>
        <taxon>Halobacteriales</taxon>
        <taxon>Natrialbaceae</taxon>
        <taxon>Natronorubrum</taxon>
    </lineage>
</organism>
<dbReference type="SUPFAM" id="SSF100950">
    <property type="entry name" value="NagB/RpiA/CoA transferase-like"/>
    <property type="match status" value="1"/>
</dbReference>
<evidence type="ECO:0000259" key="1">
    <source>
        <dbReference type="Pfam" id="PF02589"/>
    </source>
</evidence>
<reference evidence="2 3" key="1">
    <citation type="submission" date="2020-01" db="EMBL/GenBank/DDBJ databases">
        <title>Natronorubrum sp. JWXQ-INN 674 isolated from Inner Mongolia Autonomous Region of China.</title>
        <authorList>
            <person name="Xue Q."/>
        </authorList>
    </citation>
    <scope>NUCLEOTIDE SEQUENCE [LARGE SCALE GENOMIC DNA]</scope>
    <source>
        <strain evidence="2 3">JWXQ-INN-674</strain>
    </source>
</reference>
<dbReference type="EMBL" id="WUYX01000003">
    <property type="protein sequence ID" value="MXV60562.1"/>
    <property type="molecule type" value="Genomic_DNA"/>
</dbReference>
<sequence>MTARLSSFESSLDELGVSVTRVDPGSLCERLDELITAPAVGVAPEEAFDDPSLSLAETAIEVDPTPAALREATTGVTGARVGVADYGSVTLSMTDRGSELVSLFVDRHIAVLRAADILATMEDGIDALDDEIGRTRGSSIIATGPSATADMGALVNGAHGPRDVHVLVIEEEGS</sequence>